<accession>A0A3P6G6K1</accession>
<dbReference type="AlphaFoldDB" id="A0A3P6G6K1"/>
<organism evidence="2">
    <name type="scientific">Brassica oleracea</name>
    <name type="common">Wild cabbage</name>
    <dbReference type="NCBI Taxonomy" id="3712"/>
    <lineage>
        <taxon>Eukaryota</taxon>
        <taxon>Viridiplantae</taxon>
        <taxon>Streptophyta</taxon>
        <taxon>Embryophyta</taxon>
        <taxon>Tracheophyta</taxon>
        <taxon>Spermatophyta</taxon>
        <taxon>Magnoliopsida</taxon>
        <taxon>eudicotyledons</taxon>
        <taxon>Gunneridae</taxon>
        <taxon>Pentapetalae</taxon>
        <taxon>rosids</taxon>
        <taxon>malvids</taxon>
        <taxon>Brassicales</taxon>
        <taxon>Brassicaceae</taxon>
        <taxon>Brassiceae</taxon>
        <taxon>Brassica</taxon>
    </lineage>
</organism>
<reference evidence="2" key="1">
    <citation type="submission" date="2018-11" db="EMBL/GenBank/DDBJ databases">
        <authorList>
            <consortium name="Genoscope - CEA"/>
            <person name="William W."/>
        </authorList>
    </citation>
    <scope>NUCLEOTIDE SEQUENCE</scope>
</reference>
<dbReference type="GO" id="GO:0004523">
    <property type="term" value="F:RNA-DNA hybrid ribonuclease activity"/>
    <property type="evidence" value="ECO:0007669"/>
    <property type="project" value="InterPro"/>
</dbReference>
<protein>
    <recommendedName>
        <fullName evidence="1">RNase H type-1 domain-containing protein</fullName>
    </recommendedName>
</protein>
<dbReference type="Gene3D" id="3.30.420.10">
    <property type="entry name" value="Ribonuclease H-like superfamily/Ribonuclease H"/>
    <property type="match status" value="1"/>
</dbReference>
<feature type="domain" description="RNase H type-1" evidence="1">
    <location>
        <begin position="1"/>
        <end position="62"/>
    </location>
</feature>
<name>A0A3P6G6K1_BRAOL</name>
<evidence type="ECO:0000313" key="2">
    <source>
        <dbReference type="EMBL" id="VDD52072.1"/>
    </source>
</evidence>
<proteinExistence type="predicted"/>
<evidence type="ECO:0000259" key="1">
    <source>
        <dbReference type="Pfam" id="PF13456"/>
    </source>
</evidence>
<dbReference type="EMBL" id="LR031878">
    <property type="protein sequence ID" value="VDD52072.1"/>
    <property type="molecule type" value="Genomic_DNA"/>
</dbReference>
<dbReference type="InterPro" id="IPR036397">
    <property type="entry name" value="RNaseH_sf"/>
</dbReference>
<dbReference type="InterPro" id="IPR002156">
    <property type="entry name" value="RNaseH_domain"/>
</dbReference>
<sequence>MGWVMKTEEGAILCRGSSNRSHVCSALMAEALPMRDALKRAKDLNLRSLQIFWDCQVLISALCV</sequence>
<dbReference type="GO" id="GO:0003676">
    <property type="term" value="F:nucleic acid binding"/>
    <property type="evidence" value="ECO:0007669"/>
    <property type="project" value="InterPro"/>
</dbReference>
<dbReference type="Pfam" id="PF13456">
    <property type="entry name" value="RVT_3"/>
    <property type="match status" value="1"/>
</dbReference>
<gene>
    <name evidence="2" type="ORF">BOLC1T04461H</name>
</gene>